<gene>
    <name evidence="2" type="ORF">CI238_02454</name>
</gene>
<proteinExistence type="predicted"/>
<dbReference type="EMBL" id="LFIW01002399">
    <property type="protein sequence ID" value="KZL71749.1"/>
    <property type="molecule type" value="Genomic_DNA"/>
</dbReference>
<keyword evidence="1" id="KW-0732">Signal</keyword>
<dbReference type="Proteomes" id="UP000076584">
    <property type="component" value="Unassembled WGS sequence"/>
</dbReference>
<sequence>MKCSVYILAYVAPLLALAAPTPADTKATPDADAESFFIQTDVGWFDGGDSKKRDVKKEDDAEAESFFIQTDVGWFDGGDSKKREEAN</sequence>
<comment type="caution">
    <text evidence="2">The sequence shown here is derived from an EMBL/GenBank/DDBJ whole genome shotgun (WGS) entry which is preliminary data.</text>
</comment>
<organism evidence="2 3">
    <name type="scientific">Colletotrichum incanum</name>
    <name type="common">Soybean anthracnose fungus</name>
    <dbReference type="NCBI Taxonomy" id="1573173"/>
    <lineage>
        <taxon>Eukaryota</taxon>
        <taxon>Fungi</taxon>
        <taxon>Dikarya</taxon>
        <taxon>Ascomycota</taxon>
        <taxon>Pezizomycotina</taxon>
        <taxon>Sordariomycetes</taxon>
        <taxon>Hypocreomycetidae</taxon>
        <taxon>Glomerellales</taxon>
        <taxon>Glomerellaceae</taxon>
        <taxon>Colletotrichum</taxon>
        <taxon>Colletotrichum spaethianum species complex</taxon>
    </lineage>
</organism>
<keyword evidence="3" id="KW-1185">Reference proteome</keyword>
<reference evidence="2 3" key="1">
    <citation type="submission" date="2015-06" db="EMBL/GenBank/DDBJ databases">
        <title>Survival trade-offs in plant roots during colonization by closely related pathogenic and mutualistic fungi.</title>
        <authorList>
            <person name="Hacquard S."/>
            <person name="Kracher B."/>
            <person name="Hiruma K."/>
            <person name="Weinman A."/>
            <person name="Muench P."/>
            <person name="Garrido Oter R."/>
            <person name="Ver Loren van Themaat E."/>
            <person name="Dallerey J.-F."/>
            <person name="Damm U."/>
            <person name="Henrissat B."/>
            <person name="Lespinet O."/>
            <person name="Thon M."/>
            <person name="Kemen E."/>
            <person name="McHardy A.C."/>
            <person name="Schulze-Lefert P."/>
            <person name="O'Connell R.J."/>
        </authorList>
    </citation>
    <scope>NUCLEOTIDE SEQUENCE [LARGE SCALE GENOMIC DNA]</scope>
    <source>
        <strain evidence="2 3">MAFF 238704</strain>
    </source>
</reference>
<evidence type="ECO:0000256" key="1">
    <source>
        <dbReference type="SAM" id="SignalP"/>
    </source>
</evidence>
<evidence type="ECO:0000313" key="2">
    <source>
        <dbReference type="EMBL" id="KZL71749.1"/>
    </source>
</evidence>
<feature type="signal peptide" evidence="1">
    <location>
        <begin position="1"/>
        <end position="18"/>
    </location>
</feature>
<evidence type="ECO:0000313" key="3">
    <source>
        <dbReference type="Proteomes" id="UP000076584"/>
    </source>
</evidence>
<name>A0A166T9N2_COLIC</name>
<protein>
    <submittedName>
        <fullName evidence="2">Uncharacterized protein</fullName>
    </submittedName>
</protein>
<dbReference type="AlphaFoldDB" id="A0A166T9N2"/>
<feature type="chain" id="PRO_5007879966" evidence="1">
    <location>
        <begin position="19"/>
        <end position="87"/>
    </location>
</feature>
<accession>A0A166T9N2</accession>